<protein>
    <recommendedName>
        <fullName evidence="3">Methionine--tRNA ligase</fullName>
        <ecNumber evidence="2">6.1.1.10</ecNumber>
    </recommendedName>
    <alternativeName>
        <fullName evidence="10">Methionyl-tRNA synthetase</fullName>
    </alternativeName>
</protein>
<evidence type="ECO:0000256" key="5">
    <source>
        <dbReference type="ARBA" id="ARBA00022598"/>
    </source>
</evidence>
<evidence type="ECO:0000256" key="10">
    <source>
        <dbReference type="ARBA" id="ARBA00030904"/>
    </source>
</evidence>
<dbReference type="InterPro" id="IPR015413">
    <property type="entry name" value="Methionyl/Leucyl_tRNA_Synth"/>
</dbReference>
<dbReference type="PROSITE" id="PS00178">
    <property type="entry name" value="AA_TRNA_LIGASE_I"/>
    <property type="match status" value="1"/>
</dbReference>
<evidence type="ECO:0000256" key="6">
    <source>
        <dbReference type="ARBA" id="ARBA00022741"/>
    </source>
</evidence>
<feature type="domain" description="Methionyl/Leucyl tRNA synthetase" evidence="13">
    <location>
        <begin position="4"/>
        <end position="363"/>
    </location>
</feature>
<keyword evidence="6 12" id="KW-0547">Nucleotide-binding</keyword>
<evidence type="ECO:0000256" key="8">
    <source>
        <dbReference type="ARBA" id="ARBA00022917"/>
    </source>
</evidence>
<comment type="catalytic activity">
    <reaction evidence="11">
        <text>tRNA(Met) + L-methionine + ATP = L-methionyl-tRNA(Met) + AMP + diphosphate</text>
        <dbReference type="Rhea" id="RHEA:13481"/>
        <dbReference type="Rhea" id="RHEA-COMP:9667"/>
        <dbReference type="Rhea" id="RHEA-COMP:9698"/>
        <dbReference type="ChEBI" id="CHEBI:30616"/>
        <dbReference type="ChEBI" id="CHEBI:33019"/>
        <dbReference type="ChEBI" id="CHEBI:57844"/>
        <dbReference type="ChEBI" id="CHEBI:78442"/>
        <dbReference type="ChEBI" id="CHEBI:78530"/>
        <dbReference type="ChEBI" id="CHEBI:456215"/>
        <dbReference type="EC" id="6.1.1.10"/>
    </reaction>
</comment>
<evidence type="ECO:0000313" key="15">
    <source>
        <dbReference type="Proteomes" id="UP000178272"/>
    </source>
</evidence>
<evidence type="ECO:0000256" key="1">
    <source>
        <dbReference type="ARBA" id="ARBA00003314"/>
    </source>
</evidence>
<dbReference type="GO" id="GO:0004825">
    <property type="term" value="F:methionine-tRNA ligase activity"/>
    <property type="evidence" value="ECO:0007669"/>
    <property type="project" value="UniProtKB-EC"/>
</dbReference>
<evidence type="ECO:0000259" key="13">
    <source>
        <dbReference type="Pfam" id="PF09334"/>
    </source>
</evidence>
<evidence type="ECO:0000256" key="3">
    <source>
        <dbReference type="ARBA" id="ARBA00018753"/>
    </source>
</evidence>
<dbReference type="Gene3D" id="3.40.50.620">
    <property type="entry name" value="HUPs"/>
    <property type="match status" value="1"/>
</dbReference>
<dbReference type="InterPro" id="IPR009080">
    <property type="entry name" value="tRNAsynth_Ia_anticodon-bd"/>
</dbReference>
<keyword evidence="8 12" id="KW-0648">Protein biosynthesis</keyword>
<keyword evidence="4" id="KW-0963">Cytoplasm</keyword>
<dbReference type="EMBL" id="MHCA01000047">
    <property type="protein sequence ID" value="OGY10942.1"/>
    <property type="molecule type" value="Genomic_DNA"/>
</dbReference>
<dbReference type="GO" id="GO:0005524">
    <property type="term" value="F:ATP binding"/>
    <property type="evidence" value="ECO:0007669"/>
    <property type="project" value="UniProtKB-KW"/>
</dbReference>
<organism evidence="14 15">
    <name type="scientific">Candidatus Blackburnbacteria bacterium RIFCSPHIGHO2_12_FULL_41_13b</name>
    <dbReference type="NCBI Taxonomy" id="1797517"/>
    <lineage>
        <taxon>Bacteria</taxon>
        <taxon>Candidatus Blackburniibacteriota</taxon>
    </lineage>
</organism>
<accession>A0A1G1V6Q8</accession>
<dbReference type="Gene3D" id="1.10.730.10">
    <property type="entry name" value="Isoleucyl-tRNA Synthetase, Domain 1"/>
    <property type="match status" value="1"/>
</dbReference>
<evidence type="ECO:0000313" key="14">
    <source>
        <dbReference type="EMBL" id="OGY10942.1"/>
    </source>
</evidence>
<dbReference type="SUPFAM" id="SSF47323">
    <property type="entry name" value="Anticodon-binding domain of a subclass of class I aminoacyl-tRNA synthetases"/>
    <property type="match status" value="1"/>
</dbReference>
<dbReference type="STRING" id="1797517.A3F61_02000"/>
<dbReference type="SUPFAM" id="SSF52374">
    <property type="entry name" value="Nucleotidylyl transferase"/>
    <property type="match status" value="1"/>
</dbReference>
<evidence type="ECO:0000256" key="9">
    <source>
        <dbReference type="ARBA" id="ARBA00023146"/>
    </source>
</evidence>
<dbReference type="InterPro" id="IPR033911">
    <property type="entry name" value="MetRS_core"/>
</dbReference>
<dbReference type="FunFam" id="2.170.220.10:FF:000001">
    <property type="entry name" value="methionine--tRNA ligase, mitochondrial"/>
    <property type="match status" value="1"/>
</dbReference>
<comment type="function">
    <text evidence="1">Is required not only for elongation of protein synthesis but also for the initiation of all mRNA translation through initiator tRNA(fMet) aminoacylation.</text>
</comment>
<dbReference type="PANTHER" id="PTHR43326:SF1">
    <property type="entry name" value="METHIONINE--TRNA LIGASE, MITOCHONDRIAL"/>
    <property type="match status" value="1"/>
</dbReference>
<dbReference type="InterPro" id="IPR023457">
    <property type="entry name" value="Met-tRNA_synth_2"/>
</dbReference>
<dbReference type="GO" id="GO:0006431">
    <property type="term" value="P:methionyl-tRNA aminoacylation"/>
    <property type="evidence" value="ECO:0007669"/>
    <property type="project" value="InterPro"/>
</dbReference>
<gene>
    <name evidence="14" type="ORF">A3F61_02000</name>
</gene>
<keyword evidence="5 12" id="KW-0436">Ligase</keyword>
<sequence length="476" mass="54874">MNKYYVHCAIPYVNAPPHIGHTLDFIYTDVIARFHRLIGDDVLTLSGADENALKNVQAAEKEGVDTQTLVDRNSKLFLEFAEKLNIKFDVFQRGSNKEKHYPASQKLWQLCQASDDIYKKSYKGLYCVGCEVFYTPDELNAEGECFEHPGRKLEEVEEENYFFKLSRYQDQILELINSGKYQIVPEKRKNEVLSFVKSGLEDISISRTNERAKNWGVPVPGDSSHRMYVWFDALNIYQSGVGFGWDEKKYQKWWPADLEIIGKGILRFHAVYWIAFLLSAGLKLPKALLIHDYFTVNGQKMSKTVGNVYDPVPLLDKFGADPLRYYCLAKISPFEDGDFSEEKFYEVYNADLANNLGNLISRVAKLCETSNLEVDPLNKQHLDQEITKNLETYQFNLALQVIWKKIDSLNKQIDSEKLWENTDQKHDILANIVEGILRVSVNLQPFLPETAEKIQNQFKGPKIKSGEPLFPRQPRI</sequence>
<evidence type="ECO:0000256" key="11">
    <source>
        <dbReference type="ARBA" id="ARBA00047364"/>
    </source>
</evidence>
<dbReference type="InterPro" id="IPR014729">
    <property type="entry name" value="Rossmann-like_a/b/a_fold"/>
</dbReference>
<evidence type="ECO:0000256" key="7">
    <source>
        <dbReference type="ARBA" id="ARBA00022840"/>
    </source>
</evidence>
<dbReference type="Gene3D" id="2.170.220.10">
    <property type="match status" value="1"/>
</dbReference>
<dbReference type="Pfam" id="PF09334">
    <property type="entry name" value="tRNA-synt_1g"/>
    <property type="match status" value="1"/>
</dbReference>
<dbReference type="PRINTS" id="PR01041">
    <property type="entry name" value="TRNASYNTHMET"/>
</dbReference>
<proteinExistence type="inferred from homology"/>
<comment type="caution">
    <text evidence="14">The sequence shown here is derived from an EMBL/GenBank/DDBJ whole genome shotgun (WGS) entry which is preliminary data.</text>
</comment>
<dbReference type="InterPro" id="IPR001412">
    <property type="entry name" value="aa-tRNA-synth_I_CS"/>
</dbReference>
<reference evidence="14 15" key="1">
    <citation type="journal article" date="2016" name="Nat. Commun.">
        <title>Thousands of microbial genomes shed light on interconnected biogeochemical processes in an aquifer system.</title>
        <authorList>
            <person name="Anantharaman K."/>
            <person name="Brown C.T."/>
            <person name="Hug L.A."/>
            <person name="Sharon I."/>
            <person name="Castelle C.J."/>
            <person name="Probst A.J."/>
            <person name="Thomas B.C."/>
            <person name="Singh A."/>
            <person name="Wilkins M.J."/>
            <person name="Karaoz U."/>
            <person name="Brodie E.L."/>
            <person name="Williams K.H."/>
            <person name="Hubbard S.S."/>
            <person name="Banfield J.F."/>
        </authorList>
    </citation>
    <scope>NUCLEOTIDE SEQUENCE [LARGE SCALE GENOMIC DNA]</scope>
</reference>
<keyword evidence="9 12" id="KW-0030">Aminoacyl-tRNA synthetase</keyword>
<dbReference type="Proteomes" id="UP000178272">
    <property type="component" value="Unassembled WGS sequence"/>
</dbReference>
<dbReference type="NCBIfam" id="TIGR00398">
    <property type="entry name" value="metG"/>
    <property type="match status" value="1"/>
</dbReference>
<dbReference type="EC" id="6.1.1.10" evidence="2"/>
<evidence type="ECO:0000256" key="2">
    <source>
        <dbReference type="ARBA" id="ARBA00012838"/>
    </source>
</evidence>
<dbReference type="AlphaFoldDB" id="A0A1G1V6Q8"/>
<evidence type="ECO:0000256" key="4">
    <source>
        <dbReference type="ARBA" id="ARBA00022490"/>
    </source>
</evidence>
<evidence type="ECO:0000256" key="12">
    <source>
        <dbReference type="RuleBase" id="RU363039"/>
    </source>
</evidence>
<keyword evidence="7 12" id="KW-0067">ATP-binding</keyword>
<comment type="similarity">
    <text evidence="12">Belongs to the class-I aminoacyl-tRNA synthetase family.</text>
</comment>
<name>A0A1G1V6Q8_9BACT</name>
<dbReference type="PANTHER" id="PTHR43326">
    <property type="entry name" value="METHIONYL-TRNA SYNTHETASE"/>
    <property type="match status" value="1"/>
</dbReference>
<dbReference type="CDD" id="cd00814">
    <property type="entry name" value="MetRS_core"/>
    <property type="match status" value="1"/>
</dbReference>
<dbReference type="InterPro" id="IPR014758">
    <property type="entry name" value="Met-tRNA_synth"/>
</dbReference>